<evidence type="ECO:0000256" key="5">
    <source>
        <dbReference type="ARBA" id="ARBA00022741"/>
    </source>
</evidence>
<feature type="non-terminal residue" evidence="9">
    <location>
        <position position="685"/>
    </location>
</feature>
<sequence length="685" mass="76206">MEANECGLACLAMLAYFHGFNRNLAQLREELPISRKGVSLYGLGLMAEAIGLKLIPVSLDIDALEELTLPCILHWDLEHFVVLKKYGTKGAIIHDPAVGKRRISHPELRRRFSGVAAMCEKAHTFSRRPHPPKKEGIRGWLEGIPNLYRTIFFVFCVTVLLEILAISMPLLLQWVVDYGLPERHGSLINGLAVGFAILVLGSATLELVRGWTIAILSARLNMKWMQQVLAHLLHLPLDYFQRRHVGDISTSFSSITVIQNHVSYTFISALVDGVMSVGTLAMLAWINPMGAMLAALVVLMYFFFRWLFHSTMVQVTTEKISHSGRQQSHFLESVQGIQSIKLYRRAKHRLEEWRRLAAREVQAEQRLGSLQVAHGAVNKALFGLQRVLFIWLAAQSVTAGHSSLGVMFAFLAYLEQFSQRASGLIDRVLEMGLLRSHAERVGDIVNTQQEKQDDYVDLSPSHPEANRKINESRIHISVEGASYSYAYAEPKVLDNINLEIKDGECVAIVGPSGGGKSTLIKLMLGLLNPQEGRVLINGIPLEEFGRNKVRSLVATVMQDDTLFTGSLIENISFFDPDPDEDWIIECAKIASVHEDISKMPTGYGTLIGDSGQGLSGGQKQRILLARAIYRRPQILVLDEATSHLDVAAERAVNKAIKTLSITRIIVAHRPQTIAMAERVIPLVNG</sequence>
<dbReference type="GO" id="GO:0016887">
    <property type="term" value="F:ATP hydrolysis activity"/>
    <property type="evidence" value="ECO:0007669"/>
    <property type="project" value="InterPro"/>
</dbReference>
<dbReference type="PANTHER" id="PTHR24221:SF606">
    <property type="entry name" value="COLICIN V SECRETION-PROCESSING ATP-BINDING PROTEIN"/>
    <property type="match status" value="1"/>
</dbReference>
<dbReference type="InterPro" id="IPR036640">
    <property type="entry name" value="ABC1_TM_sf"/>
</dbReference>
<keyword evidence="6" id="KW-0067">ATP-binding</keyword>
<dbReference type="InterPro" id="IPR027417">
    <property type="entry name" value="P-loop_NTPase"/>
</dbReference>
<keyword evidence="2" id="KW-0813">Transport</keyword>
<dbReference type="Pfam" id="PF00005">
    <property type="entry name" value="ABC_tran"/>
    <property type="match status" value="1"/>
</dbReference>
<protein>
    <submittedName>
        <fullName evidence="9">Uncharacterized protein</fullName>
    </submittedName>
</protein>
<gene>
    <name evidence="9" type="ORF">CTOB1V02_LOCUS13320</name>
</gene>
<keyword evidence="5" id="KW-0547">Nucleotide-binding</keyword>
<evidence type="ECO:0000256" key="4">
    <source>
        <dbReference type="ARBA" id="ARBA00022692"/>
    </source>
</evidence>
<evidence type="ECO:0000256" key="1">
    <source>
        <dbReference type="ARBA" id="ARBA00004651"/>
    </source>
</evidence>
<dbReference type="SMART" id="SM00382">
    <property type="entry name" value="AAA"/>
    <property type="match status" value="1"/>
</dbReference>
<evidence type="ECO:0000313" key="9">
    <source>
        <dbReference type="EMBL" id="CAD7235505.1"/>
    </source>
</evidence>
<dbReference type="InterPro" id="IPR003439">
    <property type="entry name" value="ABC_transporter-like_ATP-bd"/>
</dbReference>
<accession>A0A7R8ZXK6</accession>
<organism evidence="9">
    <name type="scientific">Cyprideis torosa</name>
    <dbReference type="NCBI Taxonomy" id="163714"/>
    <lineage>
        <taxon>Eukaryota</taxon>
        <taxon>Metazoa</taxon>
        <taxon>Ecdysozoa</taxon>
        <taxon>Arthropoda</taxon>
        <taxon>Crustacea</taxon>
        <taxon>Oligostraca</taxon>
        <taxon>Ostracoda</taxon>
        <taxon>Podocopa</taxon>
        <taxon>Podocopida</taxon>
        <taxon>Cytherocopina</taxon>
        <taxon>Cytheroidea</taxon>
        <taxon>Cytherideidae</taxon>
        <taxon>Cyprideis</taxon>
    </lineage>
</organism>
<dbReference type="GO" id="GO:0005524">
    <property type="term" value="F:ATP binding"/>
    <property type="evidence" value="ECO:0007669"/>
    <property type="project" value="UniProtKB-KW"/>
</dbReference>
<dbReference type="OrthoDB" id="4161646at2759"/>
<evidence type="ECO:0000256" key="6">
    <source>
        <dbReference type="ARBA" id="ARBA00022840"/>
    </source>
</evidence>
<reference evidence="9" key="1">
    <citation type="submission" date="2020-11" db="EMBL/GenBank/DDBJ databases">
        <authorList>
            <person name="Tran Van P."/>
        </authorList>
    </citation>
    <scope>NUCLEOTIDE SEQUENCE</scope>
</reference>
<dbReference type="GO" id="GO:0140359">
    <property type="term" value="F:ABC-type transporter activity"/>
    <property type="evidence" value="ECO:0007669"/>
    <property type="project" value="InterPro"/>
</dbReference>
<dbReference type="Gene3D" id="3.90.70.10">
    <property type="entry name" value="Cysteine proteinases"/>
    <property type="match status" value="1"/>
</dbReference>
<evidence type="ECO:0000256" key="2">
    <source>
        <dbReference type="ARBA" id="ARBA00022448"/>
    </source>
</evidence>
<dbReference type="FunFam" id="3.40.50.300:FF:000299">
    <property type="entry name" value="ABC transporter ATP-binding protein/permease"/>
    <property type="match status" value="1"/>
</dbReference>
<dbReference type="InterPro" id="IPR039421">
    <property type="entry name" value="Type_1_exporter"/>
</dbReference>
<dbReference type="GO" id="GO:0005886">
    <property type="term" value="C:plasma membrane"/>
    <property type="evidence" value="ECO:0007669"/>
    <property type="project" value="UniProtKB-SubCell"/>
</dbReference>
<name>A0A7R8ZXK6_9CRUS</name>
<keyword evidence="4" id="KW-0812">Transmembrane</keyword>
<dbReference type="InterPro" id="IPR003593">
    <property type="entry name" value="AAA+_ATPase"/>
</dbReference>
<dbReference type="PROSITE" id="PS50929">
    <property type="entry name" value="ABC_TM1F"/>
    <property type="match status" value="1"/>
</dbReference>
<dbReference type="InterPro" id="IPR011527">
    <property type="entry name" value="ABC1_TM_dom"/>
</dbReference>
<dbReference type="EMBL" id="OB673149">
    <property type="protein sequence ID" value="CAD7235505.1"/>
    <property type="molecule type" value="Genomic_DNA"/>
</dbReference>
<dbReference type="InterPro" id="IPR017871">
    <property type="entry name" value="ABC_transporter-like_CS"/>
</dbReference>
<keyword evidence="7" id="KW-1133">Transmembrane helix</keyword>
<dbReference type="SUPFAM" id="SSF90123">
    <property type="entry name" value="ABC transporter transmembrane region"/>
    <property type="match status" value="1"/>
</dbReference>
<dbReference type="Gene3D" id="1.20.1560.10">
    <property type="entry name" value="ABC transporter type 1, transmembrane domain"/>
    <property type="match status" value="1"/>
</dbReference>
<dbReference type="Pfam" id="PF03412">
    <property type="entry name" value="Peptidase_C39"/>
    <property type="match status" value="1"/>
</dbReference>
<proteinExistence type="predicted"/>
<dbReference type="GO" id="GO:0006508">
    <property type="term" value="P:proteolysis"/>
    <property type="evidence" value="ECO:0007669"/>
    <property type="project" value="InterPro"/>
</dbReference>
<dbReference type="InterPro" id="IPR005074">
    <property type="entry name" value="Peptidase_C39"/>
</dbReference>
<keyword evidence="3" id="KW-1003">Cell membrane</keyword>
<evidence type="ECO:0000256" key="8">
    <source>
        <dbReference type="ARBA" id="ARBA00023136"/>
    </source>
</evidence>
<dbReference type="PROSITE" id="PS50990">
    <property type="entry name" value="PEPTIDASE_C39"/>
    <property type="match status" value="1"/>
</dbReference>
<dbReference type="GO" id="GO:0034040">
    <property type="term" value="F:ATPase-coupled lipid transmembrane transporter activity"/>
    <property type="evidence" value="ECO:0007669"/>
    <property type="project" value="TreeGrafter"/>
</dbReference>
<dbReference type="Pfam" id="PF00664">
    <property type="entry name" value="ABC_membrane"/>
    <property type="match status" value="1"/>
</dbReference>
<evidence type="ECO:0000256" key="3">
    <source>
        <dbReference type="ARBA" id="ARBA00022475"/>
    </source>
</evidence>
<dbReference type="PROSITE" id="PS00211">
    <property type="entry name" value="ABC_TRANSPORTER_1"/>
    <property type="match status" value="1"/>
</dbReference>
<evidence type="ECO:0000256" key="7">
    <source>
        <dbReference type="ARBA" id="ARBA00022989"/>
    </source>
</evidence>
<dbReference type="AlphaFoldDB" id="A0A7R8ZXK6"/>
<dbReference type="PANTHER" id="PTHR24221">
    <property type="entry name" value="ATP-BINDING CASSETTE SUB-FAMILY B"/>
    <property type="match status" value="1"/>
</dbReference>
<dbReference type="GO" id="GO:0008233">
    <property type="term" value="F:peptidase activity"/>
    <property type="evidence" value="ECO:0007669"/>
    <property type="project" value="InterPro"/>
</dbReference>
<dbReference type="CDD" id="cd18567">
    <property type="entry name" value="ABC_6TM_CvaB_RaxB_like"/>
    <property type="match status" value="1"/>
</dbReference>
<dbReference type="Gene3D" id="3.40.50.300">
    <property type="entry name" value="P-loop containing nucleotide triphosphate hydrolases"/>
    <property type="match status" value="1"/>
</dbReference>
<dbReference type="PROSITE" id="PS50893">
    <property type="entry name" value="ABC_TRANSPORTER_2"/>
    <property type="match status" value="1"/>
</dbReference>
<dbReference type="SUPFAM" id="SSF52540">
    <property type="entry name" value="P-loop containing nucleoside triphosphate hydrolases"/>
    <property type="match status" value="1"/>
</dbReference>
<comment type="subcellular location">
    <subcellularLocation>
        <location evidence="1">Cell membrane</location>
        <topology evidence="1">Multi-pass membrane protein</topology>
    </subcellularLocation>
</comment>
<keyword evidence="8" id="KW-0472">Membrane</keyword>